<dbReference type="InterPro" id="IPR057227">
    <property type="entry name" value="DUF7905"/>
</dbReference>
<dbReference type="EMBL" id="ML991809">
    <property type="protein sequence ID" value="KAF2233157.1"/>
    <property type="molecule type" value="Genomic_DNA"/>
</dbReference>
<protein>
    <recommendedName>
        <fullName evidence="1">DUF7905 domain-containing protein</fullName>
    </recommendedName>
</protein>
<organism evidence="2 3">
    <name type="scientific">Viridothelium virens</name>
    <name type="common">Speckled blister lichen</name>
    <name type="synonym">Trypethelium virens</name>
    <dbReference type="NCBI Taxonomy" id="1048519"/>
    <lineage>
        <taxon>Eukaryota</taxon>
        <taxon>Fungi</taxon>
        <taxon>Dikarya</taxon>
        <taxon>Ascomycota</taxon>
        <taxon>Pezizomycotina</taxon>
        <taxon>Dothideomycetes</taxon>
        <taxon>Dothideomycetes incertae sedis</taxon>
        <taxon>Trypetheliales</taxon>
        <taxon>Trypetheliaceae</taxon>
        <taxon>Viridothelium</taxon>
    </lineage>
</organism>
<evidence type="ECO:0000313" key="3">
    <source>
        <dbReference type="Proteomes" id="UP000800092"/>
    </source>
</evidence>
<accession>A0A6A6H5F6</accession>
<dbReference type="AlphaFoldDB" id="A0A6A6H5F6"/>
<dbReference type="OrthoDB" id="4739136at2759"/>
<dbReference type="Pfam" id="PF25482">
    <property type="entry name" value="DUF7905"/>
    <property type="match status" value="1"/>
</dbReference>
<dbReference type="Proteomes" id="UP000800092">
    <property type="component" value="Unassembled WGS sequence"/>
</dbReference>
<sequence length="621" mass="70632">MENQDPHQALKTASFPKLEQLANETGTHIQVKRSEKSGNNVVLLFWGQKQQVDAAKAIANKWVSELGGESVKAKAWAKLWSLTPDLKQRLEKKLVDDEQRQAFRQTPETGITFPAIGNVLWPADEYHPVEVLGKSYEALDPIRMDCRCYIVWDDDAFKLMGRDKEMVRTAAIRVRGALFHVVARQMDVRSIYILQLPIEHGALLNIRPWKYYAPDQLRRGVDPDKAQTLVRADMNRSGSLPEADILLDSTLRSRLNAIKIRDTTIELLEGLRYYKGNVKMEFRLGNFMLLRYRHPSADGWQFEDFENMLSQQQFKGAVSQVLGDEELEEMLLKRIMQADHLLEPSSTGTATLEDERPTYSAKINIHNPNGTGNYLYELVFEDSGRMFQCTSQNWSKLDPDCSSPTKLLDVPLIDLQKGSAWALEASATQVVSDESQVPSILLSFAERLAVDPRRARDHANPTRFLWFPEGLPVNYCDQKVSWTFKLIGSMYHVEVARHQHIDLKKADAVIGRGMGPLGMMEKPRWSVTVYHEGWGASLATHANLKVGECTTYPIEATKWFPEDHNTGHASNTHEDQEGCVSLMEKLIKLERVIREKIEANGRSNTAEYFEPEINGHQDSLL</sequence>
<evidence type="ECO:0000259" key="1">
    <source>
        <dbReference type="Pfam" id="PF25482"/>
    </source>
</evidence>
<gene>
    <name evidence="2" type="ORF">EV356DRAFT_448903</name>
</gene>
<reference evidence="2" key="1">
    <citation type="journal article" date="2020" name="Stud. Mycol.">
        <title>101 Dothideomycetes genomes: a test case for predicting lifestyles and emergence of pathogens.</title>
        <authorList>
            <person name="Haridas S."/>
            <person name="Albert R."/>
            <person name="Binder M."/>
            <person name="Bloem J."/>
            <person name="Labutti K."/>
            <person name="Salamov A."/>
            <person name="Andreopoulos B."/>
            <person name="Baker S."/>
            <person name="Barry K."/>
            <person name="Bills G."/>
            <person name="Bluhm B."/>
            <person name="Cannon C."/>
            <person name="Castanera R."/>
            <person name="Culley D."/>
            <person name="Daum C."/>
            <person name="Ezra D."/>
            <person name="Gonzalez J."/>
            <person name="Henrissat B."/>
            <person name="Kuo A."/>
            <person name="Liang C."/>
            <person name="Lipzen A."/>
            <person name="Lutzoni F."/>
            <person name="Magnuson J."/>
            <person name="Mondo S."/>
            <person name="Nolan M."/>
            <person name="Ohm R."/>
            <person name="Pangilinan J."/>
            <person name="Park H.-J."/>
            <person name="Ramirez L."/>
            <person name="Alfaro M."/>
            <person name="Sun H."/>
            <person name="Tritt A."/>
            <person name="Yoshinaga Y."/>
            <person name="Zwiers L.-H."/>
            <person name="Turgeon B."/>
            <person name="Goodwin S."/>
            <person name="Spatafora J."/>
            <person name="Crous P."/>
            <person name="Grigoriev I."/>
        </authorList>
    </citation>
    <scope>NUCLEOTIDE SEQUENCE</scope>
    <source>
        <strain evidence="2">Tuck. ex Michener</strain>
    </source>
</reference>
<proteinExistence type="predicted"/>
<name>A0A6A6H5F6_VIRVR</name>
<evidence type="ECO:0000313" key="2">
    <source>
        <dbReference type="EMBL" id="KAF2233157.1"/>
    </source>
</evidence>
<keyword evidence="3" id="KW-1185">Reference proteome</keyword>
<feature type="domain" description="DUF7905" evidence="1">
    <location>
        <begin position="255"/>
        <end position="564"/>
    </location>
</feature>